<dbReference type="OrthoDB" id="3217472at2"/>
<dbReference type="RefSeq" id="WP_065136980.1">
    <property type="nucleotide sequence ID" value="NZ_JACKSU010000005.1"/>
</dbReference>
<dbReference type="Proteomes" id="UP000193928">
    <property type="component" value="Unassembled WGS sequence"/>
</dbReference>
<dbReference type="AlphaFoldDB" id="A0A1A6B8E6"/>
<proteinExistence type="predicted"/>
<dbReference type="Proteomes" id="UP000093757">
    <property type="component" value="Unassembled WGS sequence"/>
</dbReference>
<accession>A0A1A6B8E6</accession>
<keyword evidence="4" id="KW-1185">Reference proteome</keyword>
<reference evidence="1 3" key="2">
    <citation type="submission" date="2016-06" db="EMBL/GenBank/DDBJ databases">
        <authorList>
            <person name="Kjaerup R.B."/>
            <person name="Dalgaard T.S."/>
            <person name="Juul-Madsen H.R."/>
        </authorList>
    </citation>
    <scope>NUCLEOTIDE SEQUENCE [LARGE SCALE GENOMIC DNA]</scope>
    <source>
        <strain evidence="1 3">1245752.6</strain>
    </source>
</reference>
<protein>
    <submittedName>
        <fullName evidence="1">Toluene monooxygenase</fullName>
    </submittedName>
</protein>
<keyword evidence="1" id="KW-0560">Oxidoreductase</keyword>
<evidence type="ECO:0000313" key="4">
    <source>
        <dbReference type="Proteomes" id="UP000193928"/>
    </source>
</evidence>
<dbReference type="Gene3D" id="3.10.20.270">
    <property type="entry name" value="TmoB-like"/>
    <property type="match status" value="1"/>
</dbReference>
<evidence type="ECO:0000313" key="3">
    <source>
        <dbReference type="Proteomes" id="UP000093757"/>
    </source>
</evidence>
<keyword evidence="1" id="KW-0503">Monooxygenase</keyword>
<evidence type="ECO:0000313" key="2">
    <source>
        <dbReference type="EMBL" id="ORV82770.1"/>
    </source>
</evidence>
<evidence type="ECO:0000313" key="1">
    <source>
        <dbReference type="EMBL" id="OBR98560.1"/>
    </source>
</evidence>
<dbReference type="SUPFAM" id="SSF110814">
    <property type="entry name" value="TmoB-like"/>
    <property type="match status" value="1"/>
</dbReference>
<gene>
    <name evidence="1" type="ORF">A9W98_34690</name>
    <name evidence="2" type="ORF">AWC08_28210</name>
</gene>
<dbReference type="GO" id="GO:0004497">
    <property type="term" value="F:monooxygenase activity"/>
    <property type="evidence" value="ECO:0007669"/>
    <property type="project" value="UniProtKB-KW"/>
</dbReference>
<dbReference type="InterPro" id="IPR036713">
    <property type="entry name" value="TmoB-like_sf"/>
</dbReference>
<dbReference type="Pfam" id="PF06234">
    <property type="entry name" value="TmoB"/>
    <property type="match status" value="1"/>
</dbReference>
<comment type="caution">
    <text evidence="1">The sequence shown here is derived from an EMBL/GenBank/DDBJ whole genome shotgun (WGS) entry which is preliminary data.</text>
</comment>
<reference evidence="2 4" key="1">
    <citation type="submission" date="2016-01" db="EMBL/GenBank/DDBJ databases">
        <title>The new phylogeny of the genus Mycobacterium.</title>
        <authorList>
            <person name="Tarcisio F."/>
            <person name="Conor M."/>
            <person name="Antonella G."/>
            <person name="Elisabetta G."/>
            <person name="Giulia F.S."/>
            <person name="Sara T."/>
            <person name="Anna F."/>
            <person name="Clotilde B."/>
            <person name="Roberto B."/>
            <person name="Veronica D.S."/>
            <person name="Fabio R."/>
            <person name="Monica P."/>
            <person name="Olivier J."/>
            <person name="Enrico T."/>
            <person name="Nicola S."/>
        </authorList>
    </citation>
    <scope>NUCLEOTIDE SEQUENCE [LARGE SCALE GENOMIC DNA]</scope>
    <source>
        <strain evidence="2 4">DSM 44160</strain>
    </source>
</reference>
<dbReference type="InterPro" id="IPR009355">
    <property type="entry name" value="Toluene_mOase_B"/>
</dbReference>
<name>A0A1A6B8E6_MYCGO</name>
<sequence length="83" mass="8771">MALLPLTALFEGDVLELLIPVDDADSVESVSAAIAHHVVGHRVAPRDAPIRLRHNGNVLDPTAGIGASGVGPLDHVEAFYEQR</sequence>
<organism evidence="1 3">
    <name type="scientific">Mycobacterium gordonae</name>
    <dbReference type="NCBI Taxonomy" id="1778"/>
    <lineage>
        <taxon>Bacteria</taxon>
        <taxon>Bacillati</taxon>
        <taxon>Actinomycetota</taxon>
        <taxon>Actinomycetes</taxon>
        <taxon>Mycobacteriales</taxon>
        <taxon>Mycobacteriaceae</taxon>
        <taxon>Mycobacterium</taxon>
    </lineage>
</organism>
<dbReference type="EMBL" id="LQOY01000108">
    <property type="protein sequence ID" value="ORV82770.1"/>
    <property type="molecule type" value="Genomic_DNA"/>
</dbReference>
<dbReference type="EMBL" id="MAEM01000516">
    <property type="protein sequence ID" value="OBR98560.1"/>
    <property type="molecule type" value="Genomic_DNA"/>
</dbReference>